<name>A0A6A4RXR5_SCOMX</name>
<feature type="compositionally biased region" description="Basic and acidic residues" evidence="1">
    <location>
        <begin position="1"/>
        <end position="11"/>
    </location>
</feature>
<evidence type="ECO:0000256" key="1">
    <source>
        <dbReference type="SAM" id="MobiDB-lite"/>
    </source>
</evidence>
<feature type="compositionally biased region" description="Basic and acidic residues" evidence="1">
    <location>
        <begin position="18"/>
        <end position="30"/>
    </location>
</feature>
<comment type="caution">
    <text evidence="2">The sequence shown here is derived from an EMBL/GenBank/DDBJ whole genome shotgun (WGS) entry which is preliminary data.</text>
</comment>
<dbReference type="Proteomes" id="UP000438429">
    <property type="component" value="Unassembled WGS sequence"/>
</dbReference>
<gene>
    <name evidence="2" type="ORF">F2P81_024491</name>
</gene>
<dbReference type="EMBL" id="VEVO01000022">
    <property type="protein sequence ID" value="KAF0023861.1"/>
    <property type="molecule type" value="Genomic_DNA"/>
</dbReference>
<proteinExistence type="predicted"/>
<sequence length="103" mass="11711">MERDMSRDKRVYHNVTRTNKDRRTGWREGSEGGDVVTNRVQIIKCKSKSTWTSDMELSSSGGEAVLLHMSIRGQQTLILTVRPLRRRRPPGTDGRKGPDSNKS</sequence>
<feature type="region of interest" description="Disordered" evidence="1">
    <location>
        <begin position="83"/>
        <end position="103"/>
    </location>
</feature>
<evidence type="ECO:0000313" key="3">
    <source>
        <dbReference type="Proteomes" id="UP000438429"/>
    </source>
</evidence>
<organism evidence="2 3">
    <name type="scientific">Scophthalmus maximus</name>
    <name type="common">Turbot</name>
    <name type="synonym">Psetta maxima</name>
    <dbReference type="NCBI Taxonomy" id="52904"/>
    <lineage>
        <taxon>Eukaryota</taxon>
        <taxon>Metazoa</taxon>
        <taxon>Chordata</taxon>
        <taxon>Craniata</taxon>
        <taxon>Vertebrata</taxon>
        <taxon>Euteleostomi</taxon>
        <taxon>Actinopterygii</taxon>
        <taxon>Neopterygii</taxon>
        <taxon>Teleostei</taxon>
        <taxon>Neoteleostei</taxon>
        <taxon>Acanthomorphata</taxon>
        <taxon>Carangaria</taxon>
        <taxon>Pleuronectiformes</taxon>
        <taxon>Pleuronectoidei</taxon>
        <taxon>Scophthalmidae</taxon>
        <taxon>Scophthalmus</taxon>
    </lineage>
</organism>
<evidence type="ECO:0000313" key="2">
    <source>
        <dbReference type="EMBL" id="KAF0023861.1"/>
    </source>
</evidence>
<accession>A0A6A4RXR5</accession>
<dbReference type="AlphaFoldDB" id="A0A6A4RXR5"/>
<feature type="compositionally biased region" description="Basic and acidic residues" evidence="1">
    <location>
        <begin position="93"/>
        <end position="103"/>
    </location>
</feature>
<protein>
    <submittedName>
        <fullName evidence="2">Uncharacterized protein</fullName>
    </submittedName>
</protein>
<reference evidence="2 3" key="1">
    <citation type="submission" date="2019-06" db="EMBL/GenBank/DDBJ databases">
        <title>Draft genomes of female and male turbot (Scophthalmus maximus).</title>
        <authorList>
            <person name="Xu H."/>
            <person name="Xu X.-W."/>
            <person name="Shao C."/>
            <person name="Chen S."/>
        </authorList>
    </citation>
    <scope>NUCLEOTIDE SEQUENCE [LARGE SCALE GENOMIC DNA]</scope>
    <source>
        <strain evidence="2">Ysfricsl-2016a</strain>
        <tissue evidence="2">Blood</tissue>
    </source>
</reference>
<feature type="region of interest" description="Disordered" evidence="1">
    <location>
        <begin position="1"/>
        <end position="32"/>
    </location>
</feature>